<dbReference type="SUPFAM" id="SSF46689">
    <property type="entry name" value="Homeodomain-like"/>
    <property type="match status" value="1"/>
</dbReference>
<sequence length="96" mass="10673">MARRSCYAEAVEETMTDQSLLERITAQAEIMDGKPVVRGTRLTVPFLLGLLAHGATVDEILEEYEGLTREDIQACLLFASRSLEQTSFLPSVREAI</sequence>
<dbReference type="PANTHER" id="PTHR34849">
    <property type="entry name" value="SSL5025 PROTEIN"/>
    <property type="match status" value="1"/>
</dbReference>
<evidence type="ECO:0008006" key="3">
    <source>
        <dbReference type="Google" id="ProtNLM"/>
    </source>
</evidence>
<dbReference type="HOGENOM" id="CLU_126005_1_2_7"/>
<evidence type="ECO:0000313" key="1">
    <source>
        <dbReference type="EMBL" id="AGP38428.1"/>
    </source>
</evidence>
<dbReference type="KEGG" id="scu:SCE1572_30480"/>
<accession>S4Y6A4</accession>
<protein>
    <recommendedName>
        <fullName evidence="3">DUF433 domain-containing protein</fullName>
    </recommendedName>
</protein>
<organism evidence="1 2">
    <name type="scientific">Sorangium cellulosum So0157-2</name>
    <dbReference type="NCBI Taxonomy" id="1254432"/>
    <lineage>
        <taxon>Bacteria</taxon>
        <taxon>Pseudomonadati</taxon>
        <taxon>Myxococcota</taxon>
        <taxon>Polyangia</taxon>
        <taxon>Polyangiales</taxon>
        <taxon>Polyangiaceae</taxon>
        <taxon>Sorangium</taxon>
    </lineage>
</organism>
<dbReference type="AlphaFoldDB" id="S4Y6A4"/>
<dbReference type="InterPro" id="IPR009057">
    <property type="entry name" value="Homeodomain-like_sf"/>
</dbReference>
<dbReference type="Gene3D" id="1.10.10.10">
    <property type="entry name" value="Winged helix-like DNA-binding domain superfamily/Winged helix DNA-binding domain"/>
    <property type="match status" value="1"/>
</dbReference>
<dbReference type="InterPro" id="IPR007367">
    <property type="entry name" value="DUF433"/>
</dbReference>
<dbReference type="STRING" id="1254432.SCE1572_30480"/>
<dbReference type="Pfam" id="PF04255">
    <property type="entry name" value="DUF433"/>
    <property type="match status" value="1"/>
</dbReference>
<dbReference type="PATRIC" id="fig|1254432.3.peg.6882"/>
<dbReference type="InterPro" id="IPR036388">
    <property type="entry name" value="WH-like_DNA-bd_sf"/>
</dbReference>
<dbReference type="PANTHER" id="PTHR34849:SF3">
    <property type="entry name" value="SSR2962 PROTEIN"/>
    <property type="match status" value="1"/>
</dbReference>
<proteinExistence type="predicted"/>
<evidence type="ECO:0000313" key="2">
    <source>
        <dbReference type="Proteomes" id="UP000014803"/>
    </source>
</evidence>
<name>S4Y6A4_SORCE</name>
<dbReference type="EMBL" id="CP003969">
    <property type="protein sequence ID" value="AGP38428.1"/>
    <property type="molecule type" value="Genomic_DNA"/>
</dbReference>
<gene>
    <name evidence="1" type="ORF">SCE1572_30480</name>
</gene>
<reference evidence="1 2" key="1">
    <citation type="journal article" date="2013" name="Sci. Rep.">
        <title>Extraordinary expansion of a Sorangium cellulosum genome from an alkaline milieu.</title>
        <authorList>
            <person name="Han K."/>
            <person name="Li Z.F."/>
            <person name="Peng R."/>
            <person name="Zhu L.P."/>
            <person name="Zhou T."/>
            <person name="Wang L.G."/>
            <person name="Li S.G."/>
            <person name="Zhang X.B."/>
            <person name="Hu W."/>
            <person name="Wu Z.H."/>
            <person name="Qin N."/>
            <person name="Li Y.Z."/>
        </authorList>
    </citation>
    <scope>NUCLEOTIDE SEQUENCE [LARGE SCALE GENOMIC DNA]</scope>
    <source>
        <strain evidence="1 2">So0157-2</strain>
    </source>
</reference>
<dbReference type="Proteomes" id="UP000014803">
    <property type="component" value="Chromosome"/>
</dbReference>
<dbReference type="eggNOG" id="COG2442">
    <property type="taxonomic scope" value="Bacteria"/>
</dbReference>